<evidence type="ECO:0000256" key="9">
    <source>
        <dbReference type="SAM" id="SignalP"/>
    </source>
</evidence>
<dbReference type="CDD" id="cd19874">
    <property type="entry name" value="DSRM_MRPL44"/>
    <property type="match status" value="1"/>
</dbReference>
<protein>
    <recommendedName>
        <fullName evidence="8">Large ribosomal subunit protein mL44</fullName>
    </recommendedName>
</protein>
<reference evidence="11" key="1">
    <citation type="submission" date="2020-05" db="UniProtKB">
        <authorList>
            <consortium name="EnsemblMetazoa"/>
        </authorList>
    </citation>
    <scope>IDENTIFICATION</scope>
    <source>
        <strain evidence="11">USDA</strain>
    </source>
</reference>
<feature type="chain" id="PRO_5009326517" description="Large ribosomal subunit protein mL44" evidence="9">
    <location>
        <begin position="22"/>
        <end position="327"/>
    </location>
</feature>
<keyword evidence="5" id="KW-0496">Mitochondrion</keyword>
<dbReference type="EnsemblMetazoa" id="SCAU007066-RA">
    <property type="protein sequence ID" value="SCAU007066-PA"/>
    <property type="gene ID" value="SCAU007066"/>
</dbReference>
<dbReference type="InterPro" id="IPR000999">
    <property type="entry name" value="RNase_III_dom"/>
</dbReference>
<keyword evidence="12" id="KW-1185">Reference proteome</keyword>
<sequence length="327" mass="36837">MKIFNMSILRTSVTLLALSKTLVPTQNLVGCRTIKRWVAPTLRELNRRAKKLGPQKPEPRSGFVEWNYRAELFAFGKRLQEDFQLPLLQTAFTQQSYIAKEEAKQRELGIEDVDIKMSHNKELAAEGDRIVKEYVEAFVVHSLPKLPAEGHKAIVSYLMSTDTLSHVALHLGMKELLLDADYPPSNESMAESLKAVIGALEKSSGIERSYMFVRDFICTLLNQRDILDLWNIENPEDLLLQQCKARKLAAPEPRLLGDCGKNTVLAAYHVGLYCDKKLIGKGFGEDIPTAVKTASLDALQTLFGIHDNMKPLNFKIQVENKTAKINK</sequence>
<dbReference type="Gene3D" id="3.30.160.20">
    <property type="match status" value="1"/>
</dbReference>
<keyword evidence="2" id="KW-0694">RNA-binding</keyword>
<evidence type="ECO:0000259" key="10">
    <source>
        <dbReference type="PROSITE" id="PS50142"/>
    </source>
</evidence>
<keyword evidence="4" id="KW-0689">Ribosomal protein</keyword>
<evidence type="ECO:0000256" key="5">
    <source>
        <dbReference type="ARBA" id="ARBA00023128"/>
    </source>
</evidence>
<name>A0A1I8PDM5_STOCA</name>
<dbReference type="Pfam" id="PF22892">
    <property type="entry name" value="DSRM_MRPL44"/>
    <property type="match status" value="1"/>
</dbReference>
<dbReference type="InterPro" id="IPR055189">
    <property type="entry name" value="RM44_endonuclase"/>
</dbReference>
<dbReference type="SUPFAM" id="SSF69065">
    <property type="entry name" value="RNase III domain-like"/>
    <property type="match status" value="1"/>
</dbReference>
<gene>
    <name evidence="11" type="primary">106089959</name>
</gene>
<evidence type="ECO:0000256" key="2">
    <source>
        <dbReference type="ARBA" id="ARBA00022884"/>
    </source>
</evidence>
<keyword evidence="3" id="KW-0809">Transit peptide</keyword>
<dbReference type="OrthoDB" id="444135at2759"/>
<keyword evidence="6" id="KW-0687">Ribonucleoprotein</keyword>
<dbReference type="PANTHER" id="PTHR11207:SF5">
    <property type="entry name" value="LARGE RIBOSOMAL SUBUNIT PROTEIN ML44"/>
    <property type="match status" value="1"/>
</dbReference>
<dbReference type="InterPro" id="IPR036389">
    <property type="entry name" value="RNase_III_sf"/>
</dbReference>
<dbReference type="PROSITE" id="PS50142">
    <property type="entry name" value="RNASE_3_2"/>
    <property type="match status" value="1"/>
</dbReference>
<dbReference type="PANTHER" id="PTHR11207">
    <property type="entry name" value="RIBONUCLEASE III"/>
    <property type="match status" value="1"/>
</dbReference>
<dbReference type="GO" id="GO:0006396">
    <property type="term" value="P:RNA processing"/>
    <property type="evidence" value="ECO:0007669"/>
    <property type="project" value="InterPro"/>
</dbReference>
<evidence type="ECO:0000256" key="8">
    <source>
        <dbReference type="ARBA" id="ARBA00035187"/>
    </source>
</evidence>
<dbReference type="GO" id="GO:0004525">
    <property type="term" value="F:ribonuclease III activity"/>
    <property type="evidence" value="ECO:0007669"/>
    <property type="project" value="InterPro"/>
</dbReference>
<evidence type="ECO:0000256" key="7">
    <source>
        <dbReference type="ARBA" id="ARBA00024034"/>
    </source>
</evidence>
<dbReference type="SMART" id="SM00535">
    <property type="entry name" value="RIBOc"/>
    <property type="match status" value="1"/>
</dbReference>
<evidence type="ECO:0000313" key="12">
    <source>
        <dbReference type="Proteomes" id="UP000095300"/>
    </source>
</evidence>
<feature type="domain" description="RNase III" evidence="10">
    <location>
        <begin position="75"/>
        <end position="205"/>
    </location>
</feature>
<dbReference type="AlphaFoldDB" id="A0A1I8PDM5"/>
<evidence type="ECO:0000256" key="3">
    <source>
        <dbReference type="ARBA" id="ARBA00022946"/>
    </source>
</evidence>
<dbReference type="VEuPathDB" id="VectorBase:SCAU007066"/>
<dbReference type="Gene3D" id="1.10.1520.10">
    <property type="entry name" value="Ribonuclease III domain"/>
    <property type="match status" value="1"/>
</dbReference>
<comment type="similarity">
    <text evidence="7">Belongs to the ribonuclease III family. Mitochondrion-specific ribosomal protein mL44 subfamily.</text>
</comment>
<dbReference type="FunFam" id="3.30.160.20:FF:000037">
    <property type="entry name" value="39S ribosomal protein L44, mitochondrial"/>
    <property type="match status" value="1"/>
</dbReference>
<evidence type="ECO:0000313" key="11">
    <source>
        <dbReference type="EnsemblMetazoa" id="SCAU007066-PA"/>
    </source>
</evidence>
<feature type="signal peptide" evidence="9">
    <location>
        <begin position="1"/>
        <end position="21"/>
    </location>
</feature>
<evidence type="ECO:0000256" key="4">
    <source>
        <dbReference type="ARBA" id="ARBA00022980"/>
    </source>
</evidence>
<organism evidence="11 12">
    <name type="scientific">Stomoxys calcitrans</name>
    <name type="common">Stable fly</name>
    <name type="synonym">Conops calcitrans</name>
    <dbReference type="NCBI Taxonomy" id="35570"/>
    <lineage>
        <taxon>Eukaryota</taxon>
        <taxon>Metazoa</taxon>
        <taxon>Ecdysozoa</taxon>
        <taxon>Arthropoda</taxon>
        <taxon>Hexapoda</taxon>
        <taxon>Insecta</taxon>
        <taxon>Pterygota</taxon>
        <taxon>Neoptera</taxon>
        <taxon>Endopterygota</taxon>
        <taxon>Diptera</taxon>
        <taxon>Brachycera</taxon>
        <taxon>Muscomorpha</taxon>
        <taxon>Muscoidea</taxon>
        <taxon>Muscidae</taxon>
        <taxon>Stomoxys</taxon>
    </lineage>
</organism>
<dbReference type="GO" id="GO:0003725">
    <property type="term" value="F:double-stranded RNA binding"/>
    <property type="evidence" value="ECO:0007669"/>
    <property type="project" value="InterPro"/>
</dbReference>
<evidence type="ECO:0000256" key="6">
    <source>
        <dbReference type="ARBA" id="ARBA00023274"/>
    </source>
</evidence>
<dbReference type="InterPro" id="IPR044444">
    <property type="entry name" value="Ribosomal_mL44_DSRM_metazoa"/>
</dbReference>
<dbReference type="GO" id="GO:0005762">
    <property type="term" value="C:mitochondrial large ribosomal subunit"/>
    <property type="evidence" value="ECO:0007669"/>
    <property type="project" value="TreeGrafter"/>
</dbReference>
<proteinExistence type="inferred from homology"/>
<keyword evidence="9" id="KW-0732">Signal</keyword>
<evidence type="ECO:0000256" key="1">
    <source>
        <dbReference type="ARBA" id="ARBA00004173"/>
    </source>
</evidence>
<dbReference type="Pfam" id="PF22935">
    <property type="entry name" value="RM44_endonuclase"/>
    <property type="match status" value="1"/>
</dbReference>
<dbReference type="STRING" id="35570.A0A1I8PDM5"/>
<dbReference type="KEGG" id="scac:106089959"/>
<dbReference type="GO" id="GO:0070877">
    <property type="term" value="C:microprocessor complex"/>
    <property type="evidence" value="ECO:0007669"/>
    <property type="project" value="TreeGrafter"/>
</dbReference>
<dbReference type="Proteomes" id="UP000095300">
    <property type="component" value="Unassembled WGS sequence"/>
</dbReference>
<accession>A0A1I8PDM5</accession>
<dbReference type="GO" id="GO:0070125">
    <property type="term" value="P:mitochondrial translational elongation"/>
    <property type="evidence" value="ECO:0007669"/>
    <property type="project" value="TreeGrafter"/>
</dbReference>
<comment type="subcellular location">
    <subcellularLocation>
        <location evidence="1">Mitochondrion</location>
    </subcellularLocation>
</comment>